<reference evidence="2 3" key="1">
    <citation type="submission" date="2015-09" db="EMBL/GenBank/DDBJ databases">
        <title>Host preference determinants of Valsa canker pathogens revealed by comparative genomics.</title>
        <authorList>
            <person name="Yin Z."/>
            <person name="Huang L."/>
        </authorList>
    </citation>
    <scope>NUCLEOTIDE SEQUENCE [LARGE SCALE GENOMIC DNA]</scope>
    <source>
        <strain evidence="2 3">03-1</strain>
    </source>
</reference>
<comment type="caution">
    <text evidence="2">The sequence shown here is derived from an EMBL/GenBank/DDBJ whole genome shotgun (WGS) entry which is preliminary data.</text>
</comment>
<organism evidence="2 3">
    <name type="scientific">Cytospora schulzeri</name>
    <dbReference type="NCBI Taxonomy" id="448051"/>
    <lineage>
        <taxon>Eukaryota</taxon>
        <taxon>Fungi</taxon>
        <taxon>Dikarya</taxon>
        <taxon>Ascomycota</taxon>
        <taxon>Pezizomycotina</taxon>
        <taxon>Sordariomycetes</taxon>
        <taxon>Sordariomycetidae</taxon>
        <taxon>Diaporthales</taxon>
        <taxon>Cytosporaceae</taxon>
        <taxon>Cytospora</taxon>
    </lineage>
</organism>
<feature type="region of interest" description="Disordered" evidence="1">
    <location>
        <begin position="1"/>
        <end position="75"/>
    </location>
</feature>
<evidence type="ECO:0000256" key="1">
    <source>
        <dbReference type="SAM" id="MobiDB-lite"/>
    </source>
</evidence>
<proteinExistence type="predicted"/>
<dbReference type="AlphaFoldDB" id="A0A423VZX7"/>
<evidence type="ECO:0000313" key="3">
    <source>
        <dbReference type="Proteomes" id="UP000283895"/>
    </source>
</evidence>
<gene>
    <name evidence="2" type="ORF">VMCG_07811</name>
</gene>
<name>A0A423VZX7_9PEZI</name>
<feature type="region of interest" description="Disordered" evidence="1">
    <location>
        <begin position="442"/>
        <end position="499"/>
    </location>
</feature>
<feature type="compositionally biased region" description="Polar residues" evidence="1">
    <location>
        <begin position="43"/>
        <end position="63"/>
    </location>
</feature>
<accession>A0A423VZX7</accession>
<dbReference type="Proteomes" id="UP000283895">
    <property type="component" value="Unassembled WGS sequence"/>
</dbReference>
<feature type="compositionally biased region" description="Low complexity" evidence="1">
    <location>
        <begin position="579"/>
        <end position="614"/>
    </location>
</feature>
<feature type="compositionally biased region" description="Polar residues" evidence="1">
    <location>
        <begin position="451"/>
        <end position="480"/>
    </location>
</feature>
<evidence type="ECO:0000313" key="2">
    <source>
        <dbReference type="EMBL" id="ROV96554.1"/>
    </source>
</evidence>
<sequence length="678" mass="74231">MSDNTEDLITLSPCAPKVTLHSPTPSPFRSTDALDDNPGASPRSISNAKLHLDTNSGLKNSSHNQEKMSYADKQVPKSQYGNHVVISPLPRYIAKRDILCRVRGGKVLSCILSNLNGSLVAIVIFEQRACAQHYVDFCAEPFNKDLWTFTSDPGSIPFSYMTATVKIYNEAPGLGVTWRHEDIPGIPKTYPSSTTRCLCLTVCPADGVVGIWAQLGLARSEHLRDQLDDMWLDRPEWNVAVGNNCGTLHIWYAHIKSAMEAQRRCPSLEYEADPCSTMPHEAFSLGPDKANDGSDNSAGMVYIDHHSYPFVSLLDLHKDSVLVDVSRGVLDPYEAFWGIRAPQPVEEDAGPMNLTERLMHVLRTHSNGKRDGTCHGTQTRALHLPPGFANHSSGGPVKPLTNGYEPSPASGMDSRPTNYHTHTMGQHGLVATGMKYGRIEPHHESHIHNDPPSTNLNHAQTQPSNEGLTSQDTPAMSMSHSVEDPRSNFTNHVDPPRPGRLDFKMPQPRPGYTHQFPPPLGGGPPVVEYPSAVAEAMDQKPAGQGSLARRINRMVHQREVLHSDAQGDANIRAHATSTATCASTSSSLPSLVTAPSSGSDPNNSDSSRSSNESPTTQPGPNYSRENWASGRGPEDVFWTVSLEEFRAMDDDQWKAFGTSFYIPPPGYNTAKRHVIPLE</sequence>
<protein>
    <submittedName>
        <fullName evidence="2">Uncharacterized protein</fullName>
    </submittedName>
</protein>
<feature type="region of interest" description="Disordered" evidence="1">
    <location>
        <begin position="388"/>
        <end position="413"/>
    </location>
</feature>
<keyword evidence="3" id="KW-1185">Reference proteome</keyword>
<feature type="compositionally biased region" description="Polar residues" evidence="1">
    <location>
        <begin position="615"/>
        <end position="626"/>
    </location>
</feature>
<dbReference type="EMBL" id="LKEA01000032">
    <property type="protein sequence ID" value="ROV96554.1"/>
    <property type="molecule type" value="Genomic_DNA"/>
</dbReference>
<feature type="region of interest" description="Disordered" evidence="1">
    <location>
        <begin position="579"/>
        <end position="630"/>
    </location>
</feature>
<dbReference type="OrthoDB" id="5244622at2759"/>